<feature type="domain" description="AAA+ ATPase" evidence="5">
    <location>
        <begin position="288"/>
        <end position="423"/>
    </location>
</feature>
<dbReference type="Pfam" id="PF17862">
    <property type="entry name" value="AAA_lid_3"/>
    <property type="match status" value="1"/>
</dbReference>
<dbReference type="PANTHER" id="PTHR42960">
    <property type="entry name" value="YCF46 PROTEIN"/>
    <property type="match status" value="1"/>
</dbReference>
<dbReference type="SUPFAM" id="SSF52540">
    <property type="entry name" value="P-loop containing nucleoside triphosphate hydrolases"/>
    <property type="match status" value="1"/>
</dbReference>
<dbReference type="InterPro" id="IPR027417">
    <property type="entry name" value="P-loop_NTPase"/>
</dbReference>
<organism evidence="6 7">
    <name type="scientific">Aromatoleum evansii</name>
    <name type="common">Azoarcus evansii</name>
    <dbReference type="NCBI Taxonomy" id="59406"/>
    <lineage>
        <taxon>Bacteria</taxon>
        <taxon>Pseudomonadati</taxon>
        <taxon>Pseudomonadota</taxon>
        <taxon>Betaproteobacteria</taxon>
        <taxon>Rhodocyclales</taxon>
        <taxon>Rhodocyclaceae</taxon>
        <taxon>Aromatoleum</taxon>
    </lineage>
</organism>
<keyword evidence="7" id="KW-1185">Reference proteome</keyword>
<dbReference type="Pfam" id="PF00004">
    <property type="entry name" value="AAA"/>
    <property type="match status" value="1"/>
</dbReference>
<proteinExistence type="inferred from homology"/>
<dbReference type="EMBL" id="CP141259">
    <property type="protein sequence ID" value="WRL46480.1"/>
    <property type="molecule type" value="Genomic_DNA"/>
</dbReference>
<evidence type="ECO:0000313" key="7">
    <source>
        <dbReference type="Proteomes" id="UP001626593"/>
    </source>
</evidence>
<dbReference type="PANTHER" id="PTHR42960:SF1">
    <property type="entry name" value="YCF46 PROTEIN"/>
    <property type="match status" value="1"/>
</dbReference>
<dbReference type="Proteomes" id="UP001626593">
    <property type="component" value="Chromosome"/>
</dbReference>
<accession>A0ABZ1AKT8</accession>
<comment type="similarity">
    <text evidence="3">Belongs to the AAA ATPase family. Highly divergent.</text>
</comment>
<sequence>MPDFRELSTLLRSRMPLIAIETVEEAKAMRLLDRAARELDAQCFCWTVADGLAHTNFRYGSARPTGLFAMVEQVDGPDREANDHRQAIPDTQTLQSALHFIDKRAGRGLYVLFDPHPFLEDPVVARLLREIVLDHPVAERTIVLVAPRMDLPAELARHAVRMSLAIPDLPRVREILRDEIALQKQASGQPVRGEPEVMTSLLHQVVGLPEEDVRRLIRNAVRDDGLITAGDLERIARYKQDMLGGSALEVEMSALGPQDIGGLARLKRWLELRRPVFTGERSVPGLPAPKGALLLGVQGAGKSMAARVTAGSWRVPLLRLDFAGLYDKFTGETERKLREALRAAEAMAPAVLWIDEIEKGLSTGDSESDGGISRRLLGSLLTWMAERKSRVFLVATANDISALPPELMRKGRFDEIFFVDLPAPDVRQDILRIHLARRGLAPEAFDLAAIAAATEGFSGAELEQLVVAALYETLAGEATLSNEHLLREAAATRPLAQVMGEKIEALRAWAAERCVPAD</sequence>
<evidence type="ECO:0000313" key="6">
    <source>
        <dbReference type="EMBL" id="WRL46480.1"/>
    </source>
</evidence>
<evidence type="ECO:0000256" key="4">
    <source>
        <dbReference type="ARBA" id="ARBA00040480"/>
    </source>
</evidence>
<evidence type="ECO:0000256" key="1">
    <source>
        <dbReference type="ARBA" id="ARBA00022741"/>
    </source>
</evidence>
<protein>
    <recommendedName>
        <fullName evidence="4">Uncharacterized AAA domain-containing protein ycf46</fullName>
    </recommendedName>
</protein>
<gene>
    <name evidence="6" type="ORF">U5817_00115</name>
</gene>
<dbReference type="SMART" id="SM00382">
    <property type="entry name" value="AAA"/>
    <property type="match status" value="1"/>
</dbReference>
<keyword evidence="1" id="KW-0547">Nucleotide-binding</keyword>
<dbReference type="InterPro" id="IPR003959">
    <property type="entry name" value="ATPase_AAA_core"/>
</dbReference>
<dbReference type="RefSeq" id="WP_407279289.1">
    <property type="nucleotide sequence ID" value="NZ_CP141259.1"/>
</dbReference>
<evidence type="ECO:0000259" key="5">
    <source>
        <dbReference type="SMART" id="SM00382"/>
    </source>
</evidence>
<evidence type="ECO:0000256" key="3">
    <source>
        <dbReference type="ARBA" id="ARBA00038088"/>
    </source>
</evidence>
<dbReference type="Gene3D" id="1.10.8.60">
    <property type="match status" value="1"/>
</dbReference>
<name>A0ABZ1AKT8_AROEV</name>
<reference evidence="6 7" key="1">
    <citation type="submission" date="2023-12" db="EMBL/GenBank/DDBJ databases">
        <title>A. evansii MAY27, complete genome.</title>
        <authorList>
            <person name="Wang Y."/>
        </authorList>
    </citation>
    <scope>NUCLEOTIDE SEQUENCE [LARGE SCALE GENOMIC DNA]</scope>
    <source>
        <strain evidence="6 7">MAY27</strain>
    </source>
</reference>
<evidence type="ECO:0000256" key="2">
    <source>
        <dbReference type="ARBA" id="ARBA00022840"/>
    </source>
</evidence>
<dbReference type="Gene3D" id="3.40.50.300">
    <property type="entry name" value="P-loop containing nucleotide triphosphate hydrolases"/>
    <property type="match status" value="1"/>
</dbReference>
<dbReference type="InterPro" id="IPR052381">
    <property type="entry name" value="AAA_domain_protein"/>
</dbReference>
<keyword evidence="2" id="KW-0067">ATP-binding</keyword>
<dbReference type="InterPro" id="IPR041569">
    <property type="entry name" value="AAA_lid_3"/>
</dbReference>
<dbReference type="InterPro" id="IPR003593">
    <property type="entry name" value="AAA+_ATPase"/>
</dbReference>